<name>A0AAD7HJT8_9AGAR</name>
<feature type="compositionally biased region" description="Polar residues" evidence="1">
    <location>
        <begin position="210"/>
        <end position="221"/>
    </location>
</feature>
<evidence type="ECO:0000313" key="2">
    <source>
        <dbReference type="EMBL" id="KAJ7722368.1"/>
    </source>
</evidence>
<evidence type="ECO:0000256" key="1">
    <source>
        <dbReference type="SAM" id="MobiDB-lite"/>
    </source>
</evidence>
<dbReference type="AlphaFoldDB" id="A0AAD7HJT8"/>
<dbReference type="EMBL" id="JARKIB010000220">
    <property type="protein sequence ID" value="KAJ7722368.1"/>
    <property type="molecule type" value="Genomic_DNA"/>
</dbReference>
<protein>
    <submittedName>
        <fullName evidence="2">Uncharacterized protein</fullName>
    </submittedName>
</protein>
<keyword evidence="3" id="KW-1185">Reference proteome</keyword>
<feature type="compositionally biased region" description="Basic and acidic residues" evidence="1">
    <location>
        <begin position="1"/>
        <end position="13"/>
    </location>
</feature>
<reference evidence="2" key="1">
    <citation type="submission" date="2023-03" db="EMBL/GenBank/DDBJ databases">
        <title>Massive genome expansion in bonnet fungi (Mycena s.s.) driven by repeated elements and novel gene families across ecological guilds.</title>
        <authorList>
            <consortium name="Lawrence Berkeley National Laboratory"/>
            <person name="Harder C.B."/>
            <person name="Miyauchi S."/>
            <person name="Viragh M."/>
            <person name="Kuo A."/>
            <person name="Thoen E."/>
            <person name="Andreopoulos B."/>
            <person name="Lu D."/>
            <person name="Skrede I."/>
            <person name="Drula E."/>
            <person name="Henrissat B."/>
            <person name="Morin E."/>
            <person name="Kohler A."/>
            <person name="Barry K."/>
            <person name="LaButti K."/>
            <person name="Morin E."/>
            <person name="Salamov A."/>
            <person name="Lipzen A."/>
            <person name="Mereny Z."/>
            <person name="Hegedus B."/>
            <person name="Baldrian P."/>
            <person name="Stursova M."/>
            <person name="Weitz H."/>
            <person name="Taylor A."/>
            <person name="Grigoriev I.V."/>
            <person name="Nagy L.G."/>
            <person name="Martin F."/>
            <person name="Kauserud H."/>
        </authorList>
    </citation>
    <scope>NUCLEOTIDE SEQUENCE</scope>
    <source>
        <strain evidence="2">CBHHK182m</strain>
    </source>
</reference>
<organism evidence="2 3">
    <name type="scientific">Mycena metata</name>
    <dbReference type="NCBI Taxonomy" id="1033252"/>
    <lineage>
        <taxon>Eukaryota</taxon>
        <taxon>Fungi</taxon>
        <taxon>Dikarya</taxon>
        <taxon>Basidiomycota</taxon>
        <taxon>Agaricomycotina</taxon>
        <taxon>Agaricomycetes</taxon>
        <taxon>Agaricomycetidae</taxon>
        <taxon>Agaricales</taxon>
        <taxon>Marasmiineae</taxon>
        <taxon>Mycenaceae</taxon>
        <taxon>Mycena</taxon>
    </lineage>
</organism>
<feature type="region of interest" description="Disordered" evidence="1">
    <location>
        <begin position="1"/>
        <end position="67"/>
    </location>
</feature>
<comment type="caution">
    <text evidence="2">The sequence shown here is derived from an EMBL/GenBank/DDBJ whole genome shotgun (WGS) entry which is preliminary data.</text>
</comment>
<sequence length="287" mass="31354">MDEGTDRPPHFHTTEQAADYARGENIGDGGEIEPLNTNWESKHIWENGSPRPRRSEEGREGGSRPTGDMAMRVAFNWAFEFVERLSIPAGFDCGRVYVSDTPSLRAVLTVSEIWWCILKLGAMDDLIQVARAYSNWCTRLTQQFCSLSGHVTNTPIPLSGSFVAYDTLLGELDDWHINSFLLATAVQPTTHGSAGSEDSGRSHARIPSAVSGSTEPSSSNIEPAPFIRMLKLAGTNTSLSMLCARAAPGTRHAACPVETFLMDTASISDLAALRRSTYAKQREFGLD</sequence>
<dbReference type="Proteomes" id="UP001215598">
    <property type="component" value="Unassembled WGS sequence"/>
</dbReference>
<feature type="compositionally biased region" description="Basic and acidic residues" evidence="1">
    <location>
        <begin position="53"/>
        <end position="62"/>
    </location>
</feature>
<proteinExistence type="predicted"/>
<evidence type="ECO:0000313" key="3">
    <source>
        <dbReference type="Proteomes" id="UP001215598"/>
    </source>
</evidence>
<gene>
    <name evidence="2" type="ORF">B0H16DRAFT_1699294</name>
</gene>
<accession>A0AAD7HJT8</accession>
<feature type="region of interest" description="Disordered" evidence="1">
    <location>
        <begin position="191"/>
        <end position="221"/>
    </location>
</feature>